<evidence type="ECO:0000313" key="2">
    <source>
        <dbReference type="Proteomes" id="UP000197007"/>
    </source>
</evidence>
<dbReference type="Pfam" id="PF02620">
    <property type="entry name" value="YceD"/>
    <property type="match status" value="1"/>
</dbReference>
<dbReference type="Proteomes" id="UP000197007">
    <property type="component" value="Chromosome"/>
</dbReference>
<gene>
    <name evidence="1" type="ORF">CBG49_12880</name>
</gene>
<evidence type="ECO:0000313" key="1">
    <source>
        <dbReference type="EMBL" id="ASF43903.1"/>
    </source>
</evidence>
<organism evidence="1 2">
    <name type="scientific">Capnocytophaga endodontalis</name>
    <dbReference type="NCBI Taxonomy" id="2708117"/>
    <lineage>
        <taxon>Bacteria</taxon>
        <taxon>Pseudomonadati</taxon>
        <taxon>Bacteroidota</taxon>
        <taxon>Flavobacteriia</taxon>
        <taxon>Flavobacteriales</taxon>
        <taxon>Flavobacteriaceae</taxon>
        <taxon>Capnocytophaga</taxon>
    </lineage>
</organism>
<evidence type="ECO:0008006" key="3">
    <source>
        <dbReference type="Google" id="ProtNLM"/>
    </source>
</evidence>
<reference evidence="2" key="1">
    <citation type="submission" date="2017-06" db="EMBL/GenBank/DDBJ databases">
        <title>Complete genome sequence of Capnocytophaga sp. KCOM 1579 (=ChDC OS43) isolated from a human refractory periapical abscess lesion.</title>
        <authorList>
            <person name="Kook J.-K."/>
            <person name="Park S.-N."/>
            <person name="Lim Y.K."/>
            <person name="Roh H."/>
        </authorList>
    </citation>
    <scope>NUCLEOTIDE SEQUENCE [LARGE SCALE GENOMIC DNA]</scope>
    <source>
        <strain evidence="2">ChDC OS43</strain>
    </source>
</reference>
<dbReference type="KEGG" id="capn:CBG49_12880"/>
<keyword evidence="2" id="KW-1185">Reference proteome</keyword>
<sequence length="177" mass="20390">MRKLKDYTISFAGLKQGKHQFIYNIDKKFLELFSFDEINDTQQTITVDLEKKSNLMELHFHNSGTVNVNCDVSNEPFNLPVSGELFLVVKFGEEYNDDDEELLILPHGEHQIEIAQYLYELIVLSIPAKRVHPDVLNGSMHSEILDKLEALAPKENHIAPEAIDPRWESLKKLITDK</sequence>
<name>A0A1Z4BRP9_9FLAO</name>
<dbReference type="EMBL" id="CP022022">
    <property type="protein sequence ID" value="ASF43903.1"/>
    <property type="molecule type" value="Genomic_DNA"/>
</dbReference>
<accession>A0A1Z4BRP9</accession>
<dbReference type="RefSeq" id="WP_088594784.1">
    <property type="nucleotide sequence ID" value="NZ_CP022022.1"/>
</dbReference>
<proteinExistence type="predicted"/>
<protein>
    <recommendedName>
        <fullName evidence="3">DNA-binding protein</fullName>
    </recommendedName>
</protein>
<dbReference type="AlphaFoldDB" id="A0A1Z4BRP9"/>
<dbReference type="InterPro" id="IPR003772">
    <property type="entry name" value="YceD"/>
</dbReference>